<evidence type="ECO:0000313" key="9">
    <source>
        <dbReference type="Proteomes" id="UP000593719"/>
    </source>
</evidence>
<evidence type="ECO:0000313" key="8">
    <source>
        <dbReference type="EMBL" id="QOP43421.1"/>
    </source>
</evidence>
<evidence type="ECO:0000256" key="3">
    <source>
        <dbReference type="ARBA" id="ARBA00023004"/>
    </source>
</evidence>
<evidence type="ECO:0000259" key="7">
    <source>
        <dbReference type="PROSITE" id="PS51007"/>
    </source>
</evidence>
<protein>
    <submittedName>
        <fullName evidence="8">Cytochrome c</fullName>
    </submittedName>
</protein>
<name>A0A7M1B123_9BACT</name>
<evidence type="ECO:0000256" key="4">
    <source>
        <dbReference type="PROSITE-ProRule" id="PRU00433"/>
    </source>
</evidence>
<sequence>MKKLLISTLLLTGSLFAQSAQEIIQDNGCLACHAVASKKAAPAFAGIGRRNKRFEGANAKEVIMASIKNGSQGKYPRFSDSAMPAFANLTQEQLSTVADYILSQSSKARGMGKGGGMGRGQGMGMGMGGGM</sequence>
<dbReference type="PROSITE" id="PS51007">
    <property type="entry name" value="CYTC"/>
    <property type="match status" value="1"/>
</dbReference>
<dbReference type="GO" id="GO:0046872">
    <property type="term" value="F:metal ion binding"/>
    <property type="evidence" value="ECO:0007669"/>
    <property type="project" value="UniProtKB-KW"/>
</dbReference>
<evidence type="ECO:0000256" key="1">
    <source>
        <dbReference type="ARBA" id="ARBA00022617"/>
    </source>
</evidence>
<dbReference type="InterPro" id="IPR009056">
    <property type="entry name" value="Cyt_c-like_dom"/>
</dbReference>
<dbReference type="Proteomes" id="UP000593719">
    <property type="component" value="Chromosome"/>
</dbReference>
<dbReference type="KEGG" id="ssei:FJR45_05410"/>
<reference evidence="8 9" key="1">
    <citation type="submission" date="2019-06" db="EMBL/GenBank/DDBJ databases">
        <title>Sulfurimonas gotlandica sp. nov., a chemoautotrophic and psychrotolerant epsilonproteobacterium isolated from a pelagic redoxcline, and an emended description of the genus Sulfurimonas.</title>
        <authorList>
            <person name="Wang S."/>
            <person name="Jiang L."/>
            <person name="Shao Z."/>
        </authorList>
    </citation>
    <scope>NUCLEOTIDE SEQUENCE [LARGE SCALE GENOMIC DNA]</scope>
    <source>
        <strain evidence="8 9">S2-6</strain>
    </source>
</reference>
<feature type="chain" id="PRO_5032614384" evidence="6">
    <location>
        <begin position="20"/>
        <end position="131"/>
    </location>
</feature>
<feature type="region of interest" description="Disordered" evidence="5">
    <location>
        <begin position="111"/>
        <end position="131"/>
    </location>
</feature>
<keyword evidence="1 4" id="KW-0349">Heme</keyword>
<dbReference type="Gene3D" id="1.10.760.10">
    <property type="entry name" value="Cytochrome c-like domain"/>
    <property type="match status" value="1"/>
</dbReference>
<feature type="signal peptide" evidence="6">
    <location>
        <begin position="1"/>
        <end position="19"/>
    </location>
</feature>
<dbReference type="EMBL" id="CP041235">
    <property type="protein sequence ID" value="QOP43421.1"/>
    <property type="molecule type" value="Genomic_DNA"/>
</dbReference>
<keyword evidence="6" id="KW-0732">Signal</keyword>
<evidence type="ECO:0000256" key="2">
    <source>
        <dbReference type="ARBA" id="ARBA00022723"/>
    </source>
</evidence>
<dbReference type="Pfam" id="PF00034">
    <property type="entry name" value="Cytochrom_C"/>
    <property type="match status" value="1"/>
</dbReference>
<keyword evidence="2 4" id="KW-0479">Metal-binding</keyword>
<organism evidence="8 9">
    <name type="scientific">Sulfurimonas sediminis</name>
    <dbReference type="NCBI Taxonomy" id="2590020"/>
    <lineage>
        <taxon>Bacteria</taxon>
        <taxon>Pseudomonadati</taxon>
        <taxon>Campylobacterota</taxon>
        <taxon>Epsilonproteobacteria</taxon>
        <taxon>Campylobacterales</taxon>
        <taxon>Sulfurimonadaceae</taxon>
        <taxon>Sulfurimonas</taxon>
    </lineage>
</organism>
<evidence type="ECO:0000256" key="6">
    <source>
        <dbReference type="SAM" id="SignalP"/>
    </source>
</evidence>
<feature type="domain" description="Cytochrome c" evidence="7">
    <location>
        <begin position="15"/>
        <end position="105"/>
    </location>
</feature>
<dbReference type="InterPro" id="IPR036909">
    <property type="entry name" value="Cyt_c-like_dom_sf"/>
</dbReference>
<dbReference type="AlphaFoldDB" id="A0A7M1B123"/>
<gene>
    <name evidence="8" type="ORF">FJR45_05410</name>
</gene>
<keyword evidence="3 4" id="KW-0408">Iron</keyword>
<keyword evidence="9" id="KW-1185">Reference proteome</keyword>
<dbReference type="GO" id="GO:0020037">
    <property type="term" value="F:heme binding"/>
    <property type="evidence" value="ECO:0007669"/>
    <property type="project" value="InterPro"/>
</dbReference>
<dbReference type="GO" id="GO:0009055">
    <property type="term" value="F:electron transfer activity"/>
    <property type="evidence" value="ECO:0007669"/>
    <property type="project" value="InterPro"/>
</dbReference>
<dbReference type="RefSeq" id="WP_193151708.1">
    <property type="nucleotide sequence ID" value="NZ_CP041235.1"/>
</dbReference>
<dbReference type="SUPFAM" id="SSF46626">
    <property type="entry name" value="Cytochrome c"/>
    <property type="match status" value="1"/>
</dbReference>
<evidence type="ECO:0000256" key="5">
    <source>
        <dbReference type="SAM" id="MobiDB-lite"/>
    </source>
</evidence>
<proteinExistence type="predicted"/>
<accession>A0A7M1B123</accession>